<dbReference type="Proteomes" id="UP000507222">
    <property type="component" value="Unassembled WGS sequence"/>
</dbReference>
<reference evidence="1 2" key="1">
    <citation type="submission" date="2020-05" db="EMBL/GenBank/DDBJ databases">
        <authorList>
            <person name="Campoy J."/>
            <person name="Schneeberger K."/>
            <person name="Spophaly S."/>
        </authorList>
    </citation>
    <scope>NUCLEOTIDE SEQUENCE [LARGE SCALE GENOMIC DNA]</scope>
    <source>
        <strain evidence="1">PruArmRojPasFocal</strain>
    </source>
</reference>
<sequence length="101" mass="11586">MAKAYSTKLTISPFLFSLARIIEWHILELLAQGCCEQPQGEEVFGLLMCPRADKVVKPVEELVCKSEGGTRKFPDFTWSDLLEFTLNHYRVNETTLENFTD</sequence>
<evidence type="ECO:0000313" key="2">
    <source>
        <dbReference type="Proteomes" id="UP000507222"/>
    </source>
</evidence>
<accession>A0A6J5TVB6</accession>
<organism evidence="1 2">
    <name type="scientific">Prunus armeniaca</name>
    <name type="common">Apricot</name>
    <name type="synonym">Armeniaca vulgaris</name>
    <dbReference type="NCBI Taxonomy" id="36596"/>
    <lineage>
        <taxon>Eukaryota</taxon>
        <taxon>Viridiplantae</taxon>
        <taxon>Streptophyta</taxon>
        <taxon>Embryophyta</taxon>
        <taxon>Tracheophyta</taxon>
        <taxon>Spermatophyta</taxon>
        <taxon>Magnoliopsida</taxon>
        <taxon>eudicotyledons</taxon>
        <taxon>Gunneridae</taxon>
        <taxon>Pentapetalae</taxon>
        <taxon>rosids</taxon>
        <taxon>fabids</taxon>
        <taxon>Rosales</taxon>
        <taxon>Rosaceae</taxon>
        <taxon>Amygdaloideae</taxon>
        <taxon>Amygdaleae</taxon>
        <taxon>Prunus</taxon>
    </lineage>
</organism>
<evidence type="ECO:0000313" key="1">
    <source>
        <dbReference type="EMBL" id="CAB4267324.1"/>
    </source>
</evidence>
<dbReference type="AlphaFoldDB" id="A0A6J5TVB6"/>
<dbReference type="EMBL" id="CAEKDK010000001">
    <property type="protein sequence ID" value="CAB4267324.1"/>
    <property type="molecule type" value="Genomic_DNA"/>
</dbReference>
<protein>
    <submittedName>
        <fullName evidence="1">Uncharacterized protein</fullName>
    </submittedName>
</protein>
<name>A0A6J5TVB6_PRUAR</name>
<proteinExistence type="predicted"/>
<gene>
    <name evidence="1" type="ORF">CURHAP_LOCUS9953</name>
</gene>